<evidence type="ECO:0000313" key="11">
    <source>
        <dbReference type="Proteomes" id="UP000601990"/>
    </source>
</evidence>
<dbReference type="EMBL" id="WTVH01000002">
    <property type="protein sequence ID" value="NMF92180.1"/>
    <property type="molecule type" value="Genomic_DNA"/>
</dbReference>
<organism evidence="10 11">
    <name type="scientific">Aromatoleum buckelii</name>
    <dbReference type="NCBI Taxonomy" id="200254"/>
    <lineage>
        <taxon>Bacteria</taxon>
        <taxon>Pseudomonadati</taxon>
        <taxon>Pseudomonadota</taxon>
        <taxon>Betaproteobacteria</taxon>
        <taxon>Rhodocyclales</taxon>
        <taxon>Rhodocyclaceae</taxon>
        <taxon>Aromatoleum</taxon>
    </lineage>
</organism>
<comment type="function">
    <text evidence="8 9">Functions in complex with FlhC as a master transcriptional regulator that regulates transcription of several flagellar and non-flagellar operons by binding to their promoter region. Activates expression of class 2 flagellar genes, including fliA, which is a flagellum-specific sigma factor that turns on the class 3 genes. Also regulates genes whose products function in a variety of physiological pathways.</text>
</comment>
<gene>
    <name evidence="9 10" type="primary">flhD</name>
    <name evidence="10" type="ORF">GO608_02400</name>
</gene>
<comment type="subunit">
    <text evidence="9">Homodimer; disulfide-linked. Forms a heterohexamer composed of two FlhC and four FlhD subunits. Each FlhC binds a FlhD dimer, forming a heterotrimer, and a hexamer assembles by dimerization of two heterotrimers.</text>
</comment>
<keyword evidence="11" id="KW-1185">Reference proteome</keyword>
<comment type="domain">
    <text evidence="9">The C-terminal region contains a putative helix-turn-helix (HTH) motif, suggesting that this region may bind DNA.</text>
</comment>
<keyword evidence="2 9" id="KW-1005">Bacterial flagellum biogenesis</keyword>
<dbReference type="RefSeq" id="WP_169197495.1">
    <property type="nucleotide sequence ID" value="NZ_WTVH02000009.1"/>
</dbReference>
<reference evidence="10" key="1">
    <citation type="submission" date="2019-12" db="EMBL/GenBank/DDBJ databases">
        <title>Comparative genomics gives insights into the taxonomy of the Azoarcus-Aromatoleum group and reveals separate origins of nif in the plant-associated Azoarcus and non-plant-associated Aromatoleum sub-groups.</title>
        <authorList>
            <person name="Lafos M."/>
            <person name="Maluk M."/>
            <person name="Batista M."/>
            <person name="Junghare M."/>
            <person name="Carmona M."/>
            <person name="Faoro H."/>
            <person name="Cruz L.M."/>
            <person name="Battistoni F."/>
            <person name="De Souza E."/>
            <person name="Pedrosa F."/>
            <person name="Chen W.-M."/>
            <person name="Poole P.S."/>
            <person name="Dixon R.A."/>
            <person name="James E.K."/>
        </authorList>
    </citation>
    <scope>NUCLEOTIDE SEQUENCE</scope>
    <source>
        <strain evidence="10">U120</strain>
    </source>
</reference>
<dbReference type="HAMAP" id="MF_00725">
    <property type="entry name" value="FlhD"/>
    <property type="match status" value="1"/>
</dbReference>
<keyword evidence="3 9" id="KW-0805">Transcription regulation</keyword>
<evidence type="ECO:0000256" key="3">
    <source>
        <dbReference type="ARBA" id="ARBA00023015"/>
    </source>
</evidence>
<comment type="subcellular location">
    <subcellularLocation>
        <location evidence="9">Cytoplasm</location>
    </subcellularLocation>
</comment>
<sequence>MKRQDFQPEIQELNLAYMMLAQQMLRADRETAMLRLGIGHGVAELIEGLSTARLVKMASSQMVLPGFRFDNAMLAGLIAGNGRDAATSSLHAAIIAAGKPVQDLAG</sequence>
<comment type="caution">
    <text evidence="10">The sequence shown here is derived from an EMBL/GenBank/DDBJ whole genome shotgun (WGS) entry which is preliminary data.</text>
</comment>
<keyword evidence="1 9" id="KW-0963">Cytoplasm</keyword>
<keyword evidence="4 9" id="KW-0238">DNA-binding</keyword>
<dbReference type="InterPro" id="IPR036194">
    <property type="entry name" value="FlhD_sf"/>
</dbReference>
<evidence type="ECO:0000256" key="6">
    <source>
        <dbReference type="ARBA" id="ARBA00023159"/>
    </source>
</evidence>
<keyword evidence="7 9" id="KW-0804">Transcription</keyword>
<evidence type="ECO:0000256" key="8">
    <source>
        <dbReference type="ARBA" id="ARBA00025431"/>
    </source>
</evidence>
<evidence type="ECO:0000256" key="4">
    <source>
        <dbReference type="ARBA" id="ARBA00023125"/>
    </source>
</evidence>
<evidence type="ECO:0000256" key="2">
    <source>
        <dbReference type="ARBA" id="ARBA00022795"/>
    </source>
</evidence>
<proteinExistence type="inferred from homology"/>
<keyword evidence="10" id="KW-0966">Cell projection</keyword>
<dbReference type="SUPFAM" id="SSF63592">
    <property type="entry name" value="Flagellar transcriptional activator FlhD"/>
    <property type="match status" value="1"/>
</dbReference>
<evidence type="ECO:0000256" key="7">
    <source>
        <dbReference type="ARBA" id="ARBA00023163"/>
    </source>
</evidence>
<dbReference type="InterPro" id="IPR023559">
    <property type="entry name" value="Flagellar_FlhD"/>
</dbReference>
<accession>A0ABX1MW48</accession>
<dbReference type="Gene3D" id="1.10.4000.10">
    <property type="entry name" value="Flagellar transcriptional activator FlhD"/>
    <property type="match status" value="1"/>
</dbReference>
<protein>
    <recommendedName>
        <fullName evidence="9">Flagellar transcriptional regulator FlhD</fullName>
    </recommendedName>
</protein>
<name>A0ABX1MW48_9RHOO</name>
<keyword evidence="10" id="KW-0282">Flagellum</keyword>
<evidence type="ECO:0000256" key="5">
    <source>
        <dbReference type="ARBA" id="ARBA00023157"/>
    </source>
</evidence>
<comment type="caution">
    <text evidence="9">Lacks conserved residue(s) required for the propagation of feature annotation.</text>
</comment>
<dbReference type="Pfam" id="PF05247">
    <property type="entry name" value="FlhD"/>
    <property type="match status" value="1"/>
</dbReference>
<keyword evidence="10" id="KW-0969">Cilium</keyword>
<comment type="similarity">
    <text evidence="9">Belongs to the FlhD family.</text>
</comment>
<dbReference type="NCBIfam" id="NF002783">
    <property type="entry name" value="PRK02909.1-1"/>
    <property type="match status" value="1"/>
</dbReference>
<evidence type="ECO:0000313" key="10">
    <source>
        <dbReference type="EMBL" id="NMF92180.1"/>
    </source>
</evidence>
<keyword evidence="6 9" id="KW-0010">Activator</keyword>
<evidence type="ECO:0000256" key="9">
    <source>
        <dbReference type="HAMAP-Rule" id="MF_00725"/>
    </source>
</evidence>
<dbReference type="Proteomes" id="UP000601990">
    <property type="component" value="Unassembled WGS sequence"/>
</dbReference>
<evidence type="ECO:0000256" key="1">
    <source>
        <dbReference type="ARBA" id="ARBA00022490"/>
    </source>
</evidence>
<keyword evidence="5" id="KW-1015">Disulfide bond</keyword>